<proteinExistence type="predicted"/>
<dbReference type="RefSeq" id="WP_063099075.1">
    <property type="nucleotide sequence ID" value="NZ_CP015145.1"/>
</dbReference>
<organism evidence="1 2">
    <name type="scientific">Acinetobacter pittii</name>
    <name type="common">Acinetobacter genomosp. 3</name>
    <dbReference type="NCBI Taxonomy" id="48296"/>
    <lineage>
        <taxon>Bacteria</taxon>
        <taxon>Pseudomonadati</taxon>
        <taxon>Pseudomonadota</taxon>
        <taxon>Gammaproteobacteria</taxon>
        <taxon>Moraxellales</taxon>
        <taxon>Moraxellaceae</taxon>
        <taxon>Acinetobacter</taxon>
        <taxon>Acinetobacter calcoaceticus/baumannii complex</taxon>
    </lineage>
</organism>
<evidence type="ECO:0000313" key="2">
    <source>
        <dbReference type="Proteomes" id="UP000076152"/>
    </source>
</evidence>
<name>A0AB33BFJ3_ACIPI</name>
<reference evidence="1 2" key="1">
    <citation type="submission" date="2016-04" db="EMBL/GenBank/DDBJ databases">
        <title>Complete genome sequencing of OXA-72 bearing Acinetobacter pittii strain IEC338SC.</title>
        <authorList>
            <person name="Brasiliense D.M."/>
            <person name="Lima K.V."/>
            <person name="Souza C.O."/>
            <person name="Dutra L.G."/>
            <person name="Mamizuka E.M."/>
            <person name="Perez-Chaparro P.J."/>
            <person name="McCulloch J.A."/>
        </authorList>
    </citation>
    <scope>NUCLEOTIDE SEQUENCE [LARGE SCALE GENOMIC DNA]</scope>
    <source>
        <strain evidence="1 2">IEC338SC</strain>
    </source>
</reference>
<sequence length="223" mass="26682">MDKFKFYLVKFSYDIEEVCSLLSSNNDDFYGIKFIKKENHSYKFNFYERKILETTYLDKDFNEHTIEQLKTDDFIFYIFEKKNSFFLLLENPNRNITFFKNFISQKLNNKIIINSLELNPFKLYEYLNRSIDSKFIASTIEVKDIQLNSSTIATLTLKSSNDLQNHFEQYIQAEKYYISKIILTNSEKYKGKLLFCHDCSLGLQIHNQGDFMNVFTNFLVENQ</sequence>
<dbReference type="AlphaFoldDB" id="A0AB33BFJ3"/>
<dbReference type="EMBL" id="CP015145">
    <property type="protein sequence ID" value="AMX19817.1"/>
    <property type="molecule type" value="Genomic_DNA"/>
</dbReference>
<gene>
    <name evidence="1" type="ORF">IEC338SC_2691</name>
</gene>
<accession>A0AB33BFJ3</accession>
<evidence type="ECO:0000313" key="1">
    <source>
        <dbReference type="EMBL" id="AMX19817.1"/>
    </source>
</evidence>
<protein>
    <submittedName>
        <fullName evidence="1">Uncharacterized protein</fullName>
    </submittedName>
</protein>
<dbReference type="Proteomes" id="UP000076152">
    <property type="component" value="Chromosome"/>
</dbReference>